<accession>A0A974E455</accession>
<name>A0A974E455_XENLA</name>
<dbReference type="Proteomes" id="UP000694892">
    <property type="component" value="Chromosome 1L"/>
</dbReference>
<evidence type="ECO:0000313" key="1">
    <source>
        <dbReference type="EMBL" id="OCU02717.1"/>
    </source>
</evidence>
<dbReference type="AlphaFoldDB" id="A0A974E455"/>
<sequence length="118" mass="13714">MFKCSFLGTKQKKNHRQLQSFPETCVCTDLGFLRVSEQHKEILFPCPDWSAGRWLAEQRQNERERDIVVLLLIQRKMGSFLNAPRWLHKHRDICCPITHDLVCVPCSGHIVIKAADTL</sequence>
<protein>
    <submittedName>
        <fullName evidence="1">Uncharacterized protein</fullName>
    </submittedName>
</protein>
<reference evidence="2" key="1">
    <citation type="journal article" date="2016" name="Nature">
        <title>Genome evolution in the allotetraploid frog Xenopus laevis.</title>
        <authorList>
            <person name="Session A.M."/>
            <person name="Uno Y."/>
            <person name="Kwon T."/>
            <person name="Chapman J.A."/>
            <person name="Toyoda A."/>
            <person name="Takahashi S."/>
            <person name="Fukui A."/>
            <person name="Hikosaka A."/>
            <person name="Suzuki A."/>
            <person name="Kondo M."/>
            <person name="van Heeringen S.J."/>
            <person name="Quigley I."/>
            <person name="Heinz S."/>
            <person name="Ogino H."/>
            <person name="Ochi H."/>
            <person name="Hellsten U."/>
            <person name="Lyons J.B."/>
            <person name="Simakov O."/>
            <person name="Putnam N."/>
            <person name="Stites J."/>
            <person name="Kuroki Y."/>
            <person name="Tanaka T."/>
            <person name="Michiue T."/>
            <person name="Watanabe M."/>
            <person name="Bogdanovic O."/>
            <person name="Lister R."/>
            <person name="Georgiou G."/>
            <person name="Paranjpe S.S."/>
            <person name="van Kruijsbergen I."/>
            <person name="Shu S."/>
            <person name="Carlson J."/>
            <person name="Kinoshita T."/>
            <person name="Ohta Y."/>
            <person name="Mawaribuchi S."/>
            <person name="Jenkins J."/>
            <person name="Grimwood J."/>
            <person name="Schmutz J."/>
            <person name="Mitros T."/>
            <person name="Mozaffari S.V."/>
            <person name="Suzuki Y."/>
            <person name="Haramoto Y."/>
            <person name="Yamamoto T.S."/>
            <person name="Takagi C."/>
            <person name="Heald R."/>
            <person name="Miller K."/>
            <person name="Haudenschild C."/>
            <person name="Kitzman J."/>
            <person name="Nakayama T."/>
            <person name="Izutsu Y."/>
            <person name="Robert J."/>
            <person name="Fortriede J."/>
            <person name="Burns K."/>
            <person name="Lotay V."/>
            <person name="Karimi K."/>
            <person name="Yasuoka Y."/>
            <person name="Dichmann D.S."/>
            <person name="Flajnik M.F."/>
            <person name="Houston D.W."/>
            <person name="Shendure J."/>
            <person name="DuPasquier L."/>
            <person name="Vize P.D."/>
            <person name="Zorn A.M."/>
            <person name="Ito M."/>
            <person name="Marcotte E.M."/>
            <person name="Wallingford J.B."/>
            <person name="Ito Y."/>
            <person name="Asashima M."/>
            <person name="Ueno N."/>
            <person name="Matsuda Y."/>
            <person name="Veenstra G.J."/>
            <person name="Fujiyama A."/>
            <person name="Harland R.M."/>
            <person name="Taira M."/>
            <person name="Rokhsar D.S."/>
        </authorList>
    </citation>
    <scope>NUCLEOTIDE SEQUENCE [LARGE SCALE GENOMIC DNA]</scope>
    <source>
        <strain evidence="2">J</strain>
    </source>
</reference>
<organism evidence="1 2">
    <name type="scientific">Xenopus laevis</name>
    <name type="common">African clawed frog</name>
    <dbReference type="NCBI Taxonomy" id="8355"/>
    <lineage>
        <taxon>Eukaryota</taxon>
        <taxon>Metazoa</taxon>
        <taxon>Chordata</taxon>
        <taxon>Craniata</taxon>
        <taxon>Vertebrata</taxon>
        <taxon>Euteleostomi</taxon>
        <taxon>Amphibia</taxon>
        <taxon>Batrachia</taxon>
        <taxon>Anura</taxon>
        <taxon>Pipoidea</taxon>
        <taxon>Pipidae</taxon>
        <taxon>Xenopodinae</taxon>
        <taxon>Xenopus</taxon>
        <taxon>Xenopus</taxon>
    </lineage>
</organism>
<gene>
    <name evidence="1" type="ORF">XELAEV_18008483mg</name>
</gene>
<proteinExistence type="predicted"/>
<evidence type="ECO:0000313" key="2">
    <source>
        <dbReference type="Proteomes" id="UP000694892"/>
    </source>
</evidence>
<dbReference type="EMBL" id="CM004466">
    <property type="protein sequence ID" value="OCU02717.1"/>
    <property type="molecule type" value="Genomic_DNA"/>
</dbReference>